<comment type="caution">
    <text evidence="2">The sequence shown here is derived from an EMBL/GenBank/DDBJ whole genome shotgun (WGS) entry which is preliminary data.</text>
</comment>
<evidence type="ECO:0000313" key="2">
    <source>
        <dbReference type="EMBL" id="RLN12663.1"/>
    </source>
</evidence>
<feature type="region of interest" description="Disordered" evidence="1">
    <location>
        <begin position="1"/>
        <end position="21"/>
    </location>
</feature>
<evidence type="ECO:0000256" key="1">
    <source>
        <dbReference type="SAM" id="MobiDB-lite"/>
    </source>
</evidence>
<protein>
    <submittedName>
        <fullName evidence="2">Uncharacterized protein</fullName>
    </submittedName>
</protein>
<name>A0A3L6S0A2_PANMI</name>
<dbReference type="Proteomes" id="UP000275267">
    <property type="component" value="Unassembled WGS sequence"/>
</dbReference>
<accession>A0A3L6S0A2</accession>
<proteinExistence type="predicted"/>
<feature type="compositionally biased region" description="Low complexity" evidence="1">
    <location>
        <begin position="201"/>
        <end position="211"/>
    </location>
</feature>
<feature type="compositionally biased region" description="Polar residues" evidence="1">
    <location>
        <begin position="1"/>
        <end position="12"/>
    </location>
</feature>
<dbReference type="AlphaFoldDB" id="A0A3L6S0A2"/>
<sequence>MVGSCCSPNTCQREPPSDTAVHEPAGAATVAVAAATWLPKASRAHTRGHIPSRSADRSEFKESRLSTSAAVSYGAMVWNGRLVDGFLVEFAEDPTYPAAGQAEHHCRFRDGLPTVESRNGQKFDEEVVQGAHLQEALRDGVHERASQNELVPLRDVVQVHFFENTRAAALSGPRVNRVTGVAGGVKALLAKAMRERRARSATRPPRTLRSRGIGRPVQDQRGVPIFGHLPRDAKLRKLLPLASTRKGNKALQQLDHKHCWRNQRTATGKKKENSLIRRRIRGLCEWPGRMLS</sequence>
<feature type="region of interest" description="Disordered" evidence="1">
    <location>
        <begin position="196"/>
        <end position="225"/>
    </location>
</feature>
<keyword evidence="3" id="KW-1185">Reference proteome</keyword>
<evidence type="ECO:0000313" key="3">
    <source>
        <dbReference type="Proteomes" id="UP000275267"/>
    </source>
</evidence>
<organism evidence="2 3">
    <name type="scientific">Panicum miliaceum</name>
    <name type="common">Proso millet</name>
    <name type="synonym">Broomcorn millet</name>
    <dbReference type="NCBI Taxonomy" id="4540"/>
    <lineage>
        <taxon>Eukaryota</taxon>
        <taxon>Viridiplantae</taxon>
        <taxon>Streptophyta</taxon>
        <taxon>Embryophyta</taxon>
        <taxon>Tracheophyta</taxon>
        <taxon>Spermatophyta</taxon>
        <taxon>Magnoliopsida</taxon>
        <taxon>Liliopsida</taxon>
        <taxon>Poales</taxon>
        <taxon>Poaceae</taxon>
        <taxon>PACMAD clade</taxon>
        <taxon>Panicoideae</taxon>
        <taxon>Panicodae</taxon>
        <taxon>Paniceae</taxon>
        <taxon>Panicinae</taxon>
        <taxon>Panicum</taxon>
        <taxon>Panicum sect. Panicum</taxon>
    </lineage>
</organism>
<dbReference type="EMBL" id="PQIB02000006">
    <property type="protein sequence ID" value="RLN12663.1"/>
    <property type="molecule type" value="Genomic_DNA"/>
</dbReference>
<reference evidence="3" key="1">
    <citation type="journal article" date="2019" name="Nat. Commun.">
        <title>The genome of broomcorn millet.</title>
        <authorList>
            <person name="Zou C."/>
            <person name="Miki D."/>
            <person name="Li D."/>
            <person name="Tang Q."/>
            <person name="Xiao L."/>
            <person name="Rajput S."/>
            <person name="Deng P."/>
            <person name="Jia W."/>
            <person name="Huang R."/>
            <person name="Zhang M."/>
            <person name="Sun Y."/>
            <person name="Hu J."/>
            <person name="Fu X."/>
            <person name="Schnable P.S."/>
            <person name="Li F."/>
            <person name="Zhang H."/>
            <person name="Feng B."/>
            <person name="Zhu X."/>
            <person name="Liu R."/>
            <person name="Schnable J.C."/>
            <person name="Zhu J.-K."/>
            <person name="Zhang H."/>
        </authorList>
    </citation>
    <scope>NUCLEOTIDE SEQUENCE [LARGE SCALE GENOMIC DNA]</scope>
</reference>
<feature type="region of interest" description="Disordered" evidence="1">
    <location>
        <begin position="42"/>
        <end position="61"/>
    </location>
</feature>
<gene>
    <name evidence="2" type="ORF">C2845_PM09G18620</name>
</gene>